<accession>A0A917BP74</accession>
<dbReference type="InterPro" id="IPR046342">
    <property type="entry name" value="CBS_dom_sf"/>
</dbReference>
<organism evidence="3 4">
    <name type="scientific">Marmoricola endophyticus</name>
    <dbReference type="NCBI Taxonomy" id="2040280"/>
    <lineage>
        <taxon>Bacteria</taxon>
        <taxon>Bacillati</taxon>
        <taxon>Actinomycetota</taxon>
        <taxon>Actinomycetes</taxon>
        <taxon>Propionibacteriales</taxon>
        <taxon>Nocardioidaceae</taxon>
        <taxon>Marmoricola</taxon>
    </lineage>
</organism>
<dbReference type="EMBL" id="BMKQ01000001">
    <property type="protein sequence ID" value="GGF52440.1"/>
    <property type="molecule type" value="Genomic_DNA"/>
</dbReference>
<dbReference type="SUPFAM" id="SSF54631">
    <property type="entry name" value="CBS-domain pair"/>
    <property type="match status" value="1"/>
</dbReference>
<proteinExistence type="predicted"/>
<reference evidence="3" key="1">
    <citation type="journal article" date="2014" name="Int. J. Syst. Evol. Microbiol.">
        <title>Complete genome sequence of Corynebacterium casei LMG S-19264T (=DSM 44701T), isolated from a smear-ripened cheese.</title>
        <authorList>
            <consortium name="US DOE Joint Genome Institute (JGI-PGF)"/>
            <person name="Walter F."/>
            <person name="Albersmeier A."/>
            <person name="Kalinowski J."/>
            <person name="Ruckert C."/>
        </authorList>
    </citation>
    <scope>NUCLEOTIDE SEQUENCE</scope>
    <source>
        <strain evidence="3">CGMCC 1.16067</strain>
    </source>
</reference>
<feature type="domain" description="CBS" evidence="2">
    <location>
        <begin position="18"/>
        <end position="74"/>
    </location>
</feature>
<name>A0A917BP74_9ACTN</name>
<keyword evidence="1" id="KW-0129">CBS domain</keyword>
<dbReference type="PROSITE" id="PS51371">
    <property type="entry name" value="CBS"/>
    <property type="match status" value="1"/>
</dbReference>
<dbReference type="Gene3D" id="3.10.580.10">
    <property type="entry name" value="CBS-domain"/>
    <property type="match status" value="1"/>
</dbReference>
<evidence type="ECO:0000313" key="4">
    <source>
        <dbReference type="Proteomes" id="UP000649179"/>
    </source>
</evidence>
<comment type="caution">
    <text evidence="3">The sequence shown here is derived from an EMBL/GenBank/DDBJ whole genome shotgun (WGS) entry which is preliminary data.</text>
</comment>
<dbReference type="AlphaFoldDB" id="A0A917BP74"/>
<keyword evidence="4" id="KW-1185">Reference proteome</keyword>
<evidence type="ECO:0000259" key="2">
    <source>
        <dbReference type="PROSITE" id="PS51371"/>
    </source>
</evidence>
<dbReference type="Proteomes" id="UP000649179">
    <property type="component" value="Unassembled WGS sequence"/>
</dbReference>
<reference evidence="3" key="2">
    <citation type="submission" date="2020-09" db="EMBL/GenBank/DDBJ databases">
        <authorList>
            <person name="Sun Q."/>
            <person name="Zhou Y."/>
        </authorList>
    </citation>
    <scope>NUCLEOTIDE SEQUENCE</scope>
    <source>
        <strain evidence="3">CGMCC 1.16067</strain>
    </source>
</reference>
<evidence type="ECO:0000313" key="3">
    <source>
        <dbReference type="EMBL" id="GGF52440.1"/>
    </source>
</evidence>
<evidence type="ECO:0000256" key="1">
    <source>
        <dbReference type="PROSITE-ProRule" id="PRU00703"/>
    </source>
</evidence>
<dbReference type="RefSeq" id="WP_188780329.1">
    <property type="nucleotide sequence ID" value="NZ_BMKQ01000001.1"/>
</dbReference>
<dbReference type="CDD" id="cd02205">
    <property type="entry name" value="CBS_pair_SF"/>
    <property type="match status" value="1"/>
</dbReference>
<gene>
    <name evidence="3" type="ORF">GCM10011519_28000</name>
</gene>
<dbReference type="InterPro" id="IPR000644">
    <property type="entry name" value="CBS_dom"/>
</dbReference>
<sequence length="149" mass="15528">MGTVDLGAYADRTVGQVMVRSPKVLAADATVGAAREALRDDHVHLVLLVDPDGRLVGTVVRDDLSGVTDAAPAIGAGTLRGRVVRPTSTVREVLPLLEGAVARRLAVVDGQGVLVGLLCLKRSRRGFCDDAGVAARAAERAETRLSPAR</sequence>
<dbReference type="Pfam" id="PF00571">
    <property type="entry name" value="CBS"/>
    <property type="match status" value="2"/>
</dbReference>
<protein>
    <recommendedName>
        <fullName evidence="2">CBS domain-containing protein</fullName>
    </recommendedName>
</protein>